<dbReference type="EMBL" id="KZ825844">
    <property type="protein sequence ID" value="PYH96026.1"/>
    <property type="molecule type" value="Genomic_DNA"/>
</dbReference>
<dbReference type="OrthoDB" id="2896980at2759"/>
<accession>A0A319DF99</accession>
<evidence type="ECO:0000313" key="1">
    <source>
        <dbReference type="EMBL" id="PYH96026.1"/>
    </source>
</evidence>
<reference evidence="1 2" key="1">
    <citation type="submission" date="2018-02" db="EMBL/GenBank/DDBJ databases">
        <title>The genomes of Aspergillus section Nigri reveals drivers in fungal speciation.</title>
        <authorList>
            <consortium name="DOE Joint Genome Institute"/>
            <person name="Vesth T.C."/>
            <person name="Nybo J."/>
            <person name="Theobald S."/>
            <person name="Brandl J."/>
            <person name="Frisvad J.C."/>
            <person name="Nielsen K.F."/>
            <person name="Lyhne E.K."/>
            <person name="Kogle M.E."/>
            <person name="Kuo A."/>
            <person name="Riley R."/>
            <person name="Clum A."/>
            <person name="Nolan M."/>
            <person name="Lipzen A."/>
            <person name="Salamov A."/>
            <person name="Henrissat B."/>
            <person name="Wiebenga A."/>
            <person name="De vries R.P."/>
            <person name="Grigoriev I.V."/>
            <person name="Mortensen U.H."/>
            <person name="Andersen M.R."/>
            <person name="Baker S.E."/>
        </authorList>
    </citation>
    <scope>NUCLEOTIDE SEQUENCE [LARGE SCALE GENOMIC DNA]</scope>
    <source>
        <strain evidence="1 2">CBS 707.79</strain>
    </source>
</reference>
<keyword evidence="2" id="KW-1185">Reference proteome</keyword>
<dbReference type="VEuPathDB" id="FungiDB:BO71DRAFT_397534"/>
<evidence type="ECO:0000313" key="2">
    <source>
        <dbReference type="Proteomes" id="UP000247810"/>
    </source>
</evidence>
<sequence length="283" mass="32133">MSIGNTWSKVILDVFFSPLPSTILVDEAAVYRTVATTSASTLNEEPLRALRLEEASLLAEKGRMHLSKIRQENILGQSAPIPLRNTLKTEADVMGQSILHIFYAVNHIINTKLKDGHIETSSEWTQTGRMRADYRWTYYPPSGEPMPFAVLELKAPNLIDWEGDFMPAIAKTAEEERDILVNAYNEPSGTLLVQNAKIFIQQVKKYANNLGINDVAIFDWNTLIVLDIEGLDEDSRNHRLARIAKFEEAEYTRQFAAGMTFNMMMLGFLLRAMDRYPQISFNL</sequence>
<proteinExistence type="predicted"/>
<protein>
    <submittedName>
        <fullName evidence="1">Uncharacterized protein</fullName>
    </submittedName>
</protein>
<organism evidence="1 2">
    <name type="scientific">Aspergillus ellipticus CBS 707.79</name>
    <dbReference type="NCBI Taxonomy" id="1448320"/>
    <lineage>
        <taxon>Eukaryota</taxon>
        <taxon>Fungi</taxon>
        <taxon>Dikarya</taxon>
        <taxon>Ascomycota</taxon>
        <taxon>Pezizomycotina</taxon>
        <taxon>Eurotiomycetes</taxon>
        <taxon>Eurotiomycetidae</taxon>
        <taxon>Eurotiales</taxon>
        <taxon>Aspergillaceae</taxon>
        <taxon>Aspergillus</taxon>
        <taxon>Aspergillus subgen. Circumdati</taxon>
    </lineage>
</organism>
<name>A0A319DF99_9EURO</name>
<dbReference type="STRING" id="1448320.A0A319DF99"/>
<dbReference type="AlphaFoldDB" id="A0A319DF99"/>
<gene>
    <name evidence="1" type="ORF">BO71DRAFT_397534</name>
</gene>
<dbReference type="Proteomes" id="UP000247810">
    <property type="component" value="Unassembled WGS sequence"/>
</dbReference>